<dbReference type="PANTHER" id="PTHR30327">
    <property type="entry name" value="UNCHARACTERIZED PROTEIN YQGE"/>
    <property type="match status" value="1"/>
</dbReference>
<dbReference type="EMBL" id="JPWJ01000001">
    <property type="protein sequence ID" value="RCK53294.1"/>
    <property type="molecule type" value="Genomic_DNA"/>
</dbReference>
<evidence type="ECO:0000256" key="1">
    <source>
        <dbReference type="ARBA" id="ARBA00009600"/>
    </source>
</evidence>
<name>A0A154KNX6_9PROT</name>
<sequence length="192" mass="20669">MGIKEHTGEYLEGKLLVAMPGMRDPRFSQSVVYICAHNEDGAMGLVVNRLIDSITFPELLEQLGIARPAPTIADIQVHFGGPVESGRGFVLHSTDFENEATLHVDPGVSVTATVDILEQIALGEGPKSSILALGYAGWRSGQLESEILANGWLHVDADADLLFDTDCEDKWERAFAKLGFAPELLSGEAGHA</sequence>
<dbReference type="EMBL" id="OBMM01000003">
    <property type="protein sequence ID" value="SOC21150.1"/>
    <property type="molecule type" value="Genomic_DNA"/>
</dbReference>
<gene>
    <name evidence="4" type="ORF">SAMN05428964_103323</name>
    <name evidence="3" type="ORF">TH44_03670</name>
</gene>
<dbReference type="NCBIfam" id="NF001266">
    <property type="entry name" value="PRK00228.1-1"/>
    <property type="match status" value="1"/>
</dbReference>
<dbReference type="HAMAP" id="MF_00758">
    <property type="entry name" value="UPF0301"/>
    <property type="match status" value="1"/>
</dbReference>
<dbReference type="Proteomes" id="UP000219068">
    <property type="component" value="Unassembled WGS sequence"/>
</dbReference>
<evidence type="ECO:0000313" key="5">
    <source>
        <dbReference type="Proteomes" id="UP000219068"/>
    </source>
</evidence>
<evidence type="ECO:0000313" key="4">
    <source>
        <dbReference type="EMBL" id="SOC21150.1"/>
    </source>
</evidence>
<dbReference type="InterPro" id="IPR003774">
    <property type="entry name" value="AlgH-like"/>
</dbReference>
<organism evidence="3 6">
    <name type="scientific">Thalassospira xiamenensis</name>
    <dbReference type="NCBI Taxonomy" id="220697"/>
    <lineage>
        <taxon>Bacteria</taxon>
        <taxon>Pseudomonadati</taxon>
        <taxon>Pseudomonadota</taxon>
        <taxon>Alphaproteobacteria</taxon>
        <taxon>Rhodospirillales</taxon>
        <taxon>Thalassospiraceae</taxon>
        <taxon>Thalassospira</taxon>
    </lineage>
</organism>
<evidence type="ECO:0000313" key="3">
    <source>
        <dbReference type="EMBL" id="RCK53294.1"/>
    </source>
</evidence>
<comment type="similarity">
    <text evidence="1 2">Belongs to the UPF0301 (AlgH) family.</text>
</comment>
<dbReference type="GO" id="GO:0005829">
    <property type="term" value="C:cytosol"/>
    <property type="evidence" value="ECO:0007669"/>
    <property type="project" value="TreeGrafter"/>
</dbReference>
<evidence type="ECO:0000313" key="6">
    <source>
        <dbReference type="Proteomes" id="UP000252266"/>
    </source>
</evidence>
<dbReference type="RefSeq" id="WP_062948372.1">
    <property type="nucleotide sequence ID" value="NZ_JALLPZ010000002.1"/>
</dbReference>
<dbReference type="Pfam" id="PF02622">
    <property type="entry name" value="DUF179"/>
    <property type="match status" value="1"/>
</dbReference>
<protein>
    <recommendedName>
        <fullName evidence="2">UPF0301 protein SAMN05428964_103323</fullName>
    </recommendedName>
</protein>
<dbReference type="Proteomes" id="UP000252266">
    <property type="component" value="Unassembled WGS sequence"/>
</dbReference>
<reference evidence="3 6" key="1">
    <citation type="submission" date="2014-07" db="EMBL/GenBank/DDBJ databases">
        <title>Draft genome sequence of Thalassospira xiamenensis IB13.</title>
        <authorList>
            <person name="Lai Q."/>
            <person name="Shao Z."/>
        </authorList>
    </citation>
    <scope>NUCLEOTIDE SEQUENCE [LARGE SCALE GENOMIC DNA]</scope>
    <source>
        <strain evidence="3 6">IB13</strain>
    </source>
</reference>
<proteinExistence type="inferred from homology"/>
<dbReference type="NCBIfam" id="NF001268">
    <property type="entry name" value="PRK00228.1-4"/>
    <property type="match status" value="1"/>
</dbReference>
<reference evidence="4 5" key="2">
    <citation type="submission" date="2017-08" db="EMBL/GenBank/DDBJ databases">
        <authorList>
            <person name="de Groot N.N."/>
        </authorList>
    </citation>
    <scope>NUCLEOTIDE SEQUENCE [LARGE SCALE GENOMIC DNA]</scope>
    <source>
        <strain evidence="4 5">USBA 78</strain>
    </source>
</reference>
<dbReference type="AlphaFoldDB" id="A0A154KNX6"/>
<dbReference type="PANTHER" id="PTHR30327:SF1">
    <property type="entry name" value="UPF0301 PROTEIN YQGE"/>
    <property type="match status" value="1"/>
</dbReference>
<evidence type="ECO:0000256" key="2">
    <source>
        <dbReference type="HAMAP-Rule" id="MF_00758"/>
    </source>
</evidence>
<accession>A0A154KNX6</accession>
<dbReference type="Gene3D" id="3.40.1740.10">
    <property type="entry name" value="VC0467-like"/>
    <property type="match status" value="1"/>
</dbReference>
<dbReference type="SUPFAM" id="SSF143456">
    <property type="entry name" value="VC0467-like"/>
    <property type="match status" value="1"/>
</dbReference>